<dbReference type="WBParaSite" id="TCNE_0000480801-mRNA-1">
    <property type="protein sequence ID" value="TCNE_0000480801-mRNA-1"/>
    <property type="gene ID" value="TCNE_0000480801"/>
</dbReference>
<gene>
    <name evidence="1" type="ORF">TCNE_LOCUS4808</name>
</gene>
<proteinExistence type="predicted"/>
<dbReference type="EMBL" id="UYWY01009218">
    <property type="protein sequence ID" value="VDM32450.1"/>
    <property type="molecule type" value="Genomic_DNA"/>
</dbReference>
<dbReference type="AlphaFoldDB" id="A0A183U8I8"/>
<name>A0A183U8I8_TOXCA</name>
<reference evidence="1 2" key="2">
    <citation type="submission" date="2018-11" db="EMBL/GenBank/DDBJ databases">
        <authorList>
            <consortium name="Pathogen Informatics"/>
        </authorList>
    </citation>
    <scope>NUCLEOTIDE SEQUENCE [LARGE SCALE GENOMIC DNA]</scope>
</reference>
<protein>
    <submittedName>
        <fullName evidence="3">Trm112 family protein</fullName>
    </submittedName>
</protein>
<evidence type="ECO:0000313" key="2">
    <source>
        <dbReference type="Proteomes" id="UP000050794"/>
    </source>
</evidence>
<dbReference type="Proteomes" id="UP000050794">
    <property type="component" value="Unassembled WGS sequence"/>
</dbReference>
<organism evidence="2 3">
    <name type="scientific">Toxocara canis</name>
    <name type="common">Canine roundworm</name>
    <dbReference type="NCBI Taxonomy" id="6265"/>
    <lineage>
        <taxon>Eukaryota</taxon>
        <taxon>Metazoa</taxon>
        <taxon>Ecdysozoa</taxon>
        <taxon>Nematoda</taxon>
        <taxon>Chromadorea</taxon>
        <taxon>Rhabditida</taxon>
        <taxon>Spirurina</taxon>
        <taxon>Ascaridomorpha</taxon>
        <taxon>Ascaridoidea</taxon>
        <taxon>Toxocaridae</taxon>
        <taxon>Toxocara</taxon>
    </lineage>
</organism>
<reference evidence="3" key="1">
    <citation type="submission" date="2016-06" db="UniProtKB">
        <authorList>
            <consortium name="WormBaseParasite"/>
        </authorList>
    </citation>
    <scope>IDENTIFICATION</scope>
</reference>
<evidence type="ECO:0000313" key="1">
    <source>
        <dbReference type="EMBL" id="VDM32450.1"/>
    </source>
</evidence>
<sequence length="58" mass="6804">MPDLDILKCPKCSDRLEPLELEMFEEDGKRYQRIAWMCRGIAKQVSFLLHSHPRVACV</sequence>
<keyword evidence="2" id="KW-1185">Reference proteome</keyword>
<evidence type="ECO:0000313" key="3">
    <source>
        <dbReference type="WBParaSite" id="TCNE_0000480801-mRNA-1"/>
    </source>
</evidence>
<accession>A0A183U8I8</accession>